<comment type="caution">
    <text evidence="3">The sequence shown here is derived from an EMBL/GenBank/DDBJ whole genome shotgun (WGS) entry which is preliminary data.</text>
</comment>
<keyword evidence="1" id="KW-0732">Signal</keyword>
<organism evidence="3 4">
    <name type="scientific">Chitinophaga oryziterrae</name>
    <dbReference type="NCBI Taxonomy" id="1031224"/>
    <lineage>
        <taxon>Bacteria</taxon>
        <taxon>Pseudomonadati</taxon>
        <taxon>Bacteroidota</taxon>
        <taxon>Chitinophagia</taxon>
        <taxon>Chitinophagales</taxon>
        <taxon>Chitinophagaceae</taxon>
        <taxon>Chitinophaga</taxon>
    </lineage>
</organism>
<dbReference type="EMBL" id="WRXO01000016">
    <property type="protein sequence ID" value="MVT45132.1"/>
    <property type="molecule type" value="Genomic_DNA"/>
</dbReference>
<feature type="signal peptide" evidence="1">
    <location>
        <begin position="1"/>
        <end position="18"/>
    </location>
</feature>
<gene>
    <name evidence="3" type="ORF">GO495_31380</name>
</gene>
<evidence type="ECO:0000256" key="1">
    <source>
        <dbReference type="SAM" id="SignalP"/>
    </source>
</evidence>
<name>A0A6N8JLT1_9BACT</name>
<dbReference type="Proteomes" id="UP000468388">
    <property type="component" value="Unassembled WGS sequence"/>
</dbReference>
<protein>
    <submittedName>
        <fullName evidence="3">DUF3347 domain-containing protein</fullName>
    </submittedName>
</protein>
<dbReference type="PROSITE" id="PS51257">
    <property type="entry name" value="PROKAR_LIPOPROTEIN"/>
    <property type="match status" value="1"/>
</dbReference>
<keyword evidence="4" id="KW-1185">Reference proteome</keyword>
<feature type="chain" id="PRO_5026676561" evidence="1">
    <location>
        <begin position="19"/>
        <end position="192"/>
    </location>
</feature>
<evidence type="ECO:0000313" key="3">
    <source>
        <dbReference type="EMBL" id="MVT45132.1"/>
    </source>
</evidence>
<dbReference type="InterPro" id="IPR021782">
    <property type="entry name" value="DUF3347"/>
</dbReference>
<reference evidence="3 4" key="1">
    <citation type="submission" date="2019-12" db="EMBL/GenBank/DDBJ databases">
        <title>The draft genomic sequence of strain Chitinophaga oryziterrae JCM 16595.</title>
        <authorList>
            <person name="Zhang X."/>
        </authorList>
    </citation>
    <scope>NUCLEOTIDE SEQUENCE [LARGE SCALE GENOMIC DNA]</scope>
    <source>
        <strain evidence="3 4">JCM 16595</strain>
    </source>
</reference>
<feature type="domain" description="DUF3347" evidence="2">
    <location>
        <begin position="53"/>
        <end position="144"/>
    </location>
</feature>
<proteinExistence type="predicted"/>
<dbReference type="AlphaFoldDB" id="A0A6N8JLT1"/>
<dbReference type="RefSeq" id="WP_157303917.1">
    <property type="nucleotide sequence ID" value="NZ_BAAAZB010000016.1"/>
</dbReference>
<sequence>MKGIITISLLFYVLIMTACNQPAKQEQQEKQADQGVLQAPYAAEFYDSLQVTMDTYYDLTEGLTEGNITYADKWAGLLRQHIDSLPLHTLQMDSSHLEQMKTNAGSISAELTGMQGEKTMENKRAAFEMVSDMLFDLVKTTGLKGKTVYRQYCPMAFNDRGAYWISKSTERQNPYFGKDMLSCVQVTDSLKY</sequence>
<evidence type="ECO:0000313" key="4">
    <source>
        <dbReference type="Proteomes" id="UP000468388"/>
    </source>
</evidence>
<dbReference type="OrthoDB" id="5513217at2"/>
<evidence type="ECO:0000259" key="2">
    <source>
        <dbReference type="Pfam" id="PF11827"/>
    </source>
</evidence>
<accession>A0A6N8JLT1</accession>
<dbReference type="Pfam" id="PF11827">
    <property type="entry name" value="DUF3347"/>
    <property type="match status" value="1"/>
</dbReference>